<reference evidence="3" key="1">
    <citation type="journal article" date="2023" name="Mol. Phylogenet. Evol.">
        <title>Genome-scale phylogeny and comparative genomics of the fungal order Sordariales.</title>
        <authorList>
            <person name="Hensen N."/>
            <person name="Bonometti L."/>
            <person name="Westerberg I."/>
            <person name="Brannstrom I.O."/>
            <person name="Guillou S."/>
            <person name="Cros-Aarteil S."/>
            <person name="Calhoun S."/>
            <person name="Haridas S."/>
            <person name="Kuo A."/>
            <person name="Mondo S."/>
            <person name="Pangilinan J."/>
            <person name="Riley R."/>
            <person name="LaButti K."/>
            <person name="Andreopoulos B."/>
            <person name="Lipzen A."/>
            <person name="Chen C."/>
            <person name="Yan M."/>
            <person name="Daum C."/>
            <person name="Ng V."/>
            <person name="Clum A."/>
            <person name="Steindorff A."/>
            <person name="Ohm R.A."/>
            <person name="Martin F."/>
            <person name="Silar P."/>
            <person name="Natvig D.O."/>
            <person name="Lalanne C."/>
            <person name="Gautier V."/>
            <person name="Ament-Velasquez S.L."/>
            <person name="Kruys A."/>
            <person name="Hutchinson M.I."/>
            <person name="Powell A.J."/>
            <person name="Barry K."/>
            <person name="Miller A.N."/>
            <person name="Grigoriev I.V."/>
            <person name="Debuchy R."/>
            <person name="Gladieux P."/>
            <person name="Hiltunen Thoren M."/>
            <person name="Johannesson H."/>
        </authorList>
    </citation>
    <scope>NUCLEOTIDE SEQUENCE</scope>
    <source>
        <strain evidence="3">CBS 990.96</strain>
    </source>
</reference>
<sequence>MIGYEGRMADMFHNANPGLSRRFPVCRPFRFRNFNIPQLMSILEKKMPEQNLKASPGALETAGGIFERASMRPDFSNAGEVDKILSTAKINYQARQAAKPFEDQNLDHWLEPLDFDQDYELKVTTDGIDVIRERLKGTVHDSIIEKLVKYQTRCLAARKVGLNPTGQVPTKFVFKGFEGTGKTTTAKYMGEIFYKMGFLTTPDVIECSATDLIGSYSPLNRRNMATPLHRRRVRNRGDQRNPTLSLQPAHDGKIVVILTGPEQAMKNLMRFAPPLAGLFHQEILFNHLEPADCITLLHRELSDRGFTTEDNLLQNPKSQHYIIASRLFKVLQVIPGWSNARDVKHLANQIIIKFLDGSANLSAQIATAKEVQDSIFEVINQRRQRYMVKGAADSTGNPLTPPESPGLALGDAVATASASSSKTAINIGTDSSATGSPGEHDPGDSDSNTNGQTPTP</sequence>
<dbReference type="SUPFAM" id="SSF52540">
    <property type="entry name" value="P-loop containing nucleoside triphosphate hydrolases"/>
    <property type="match status" value="1"/>
</dbReference>
<evidence type="ECO:0000256" key="1">
    <source>
        <dbReference type="SAM" id="MobiDB-lite"/>
    </source>
</evidence>
<dbReference type="InterPro" id="IPR050773">
    <property type="entry name" value="CbxX/CfxQ_RuBisCO_ESX"/>
</dbReference>
<evidence type="ECO:0000313" key="3">
    <source>
        <dbReference type="EMBL" id="KAK4220916.1"/>
    </source>
</evidence>
<protein>
    <recommendedName>
        <fullName evidence="2">CbbX AAA lid domain-containing protein</fullName>
    </recommendedName>
</protein>
<reference evidence="3" key="2">
    <citation type="submission" date="2023-05" db="EMBL/GenBank/DDBJ databases">
        <authorList>
            <consortium name="Lawrence Berkeley National Laboratory"/>
            <person name="Steindorff A."/>
            <person name="Hensen N."/>
            <person name="Bonometti L."/>
            <person name="Westerberg I."/>
            <person name="Brannstrom I.O."/>
            <person name="Guillou S."/>
            <person name="Cros-Aarteil S."/>
            <person name="Calhoun S."/>
            <person name="Haridas S."/>
            <person name="Kuo A."/>
            <person name="Mondo S."/>
            <person name="Pangilinan J."/>
            <person name="Riley R."/>
            <person name="Labutti K."/>
            <person name="Andreopoulos B."/>
            <person name="Lipzen A."/>
            <person name="Chen C."/>
            <person name="Yanf M."/>
            <person name="Daum C."/>
            <person name="Ng V."/>
            <person name="Clum A."/>
            <person name="Ohm R."/>
            <person name="Martin F."/>
            <person name="Silar P."/>
            <person name="Natvig D."/>
            <person name="Lalanne C."/>
            <person name="Gautier V."/>
            <person name="Ament-Velasquez S.L."/>
            <person name="Kruys A."/>
            <person name="Hutchinson M.I."/>
            <person name="Powell A.J."/>
            <person name="Barry K."/>
            <person name="Miller A.N."/>
            <person name="Grigoriev I.V."/>
            <person name="Debuchy R."/>
            <person name="Gladieux P."/>
            <person name="Thoren M.H."/>
            <person name="Johannesson H."/>
        </authorList>
    </citation>
    <scope>NUCLEOTIDE SEQUENCE</scope>
    <source>
        <strain evidence="3">CBS 990.96</strain>
    </source>
</reference>
<accession>A0AAN6YLH0</accession>
<feature type="region of interest" description="Disordered" evidence="1">
    <location>
        <begin position="390"/>
        <end position="456"/>
    </location>
</feature>
<dbReference type="EMBL" id="MU865616">
    <property type="protein sequence ID" value="KAK4220916.1"/>
    <property type="molecule type" value="Genomic_DNA"/>
</dbReference>
<dbReference type="Pfam" id="PF17866">
    <property type="entry name" value="AAA_lid_6"/>
    <property type="match status" value="1"/>
</dbReference>
<comment type="caution">
    <text evidence="3">The sequence shown here is derived from an EMBL/GenBank/DDBJ whole genome shotgun (WGS) entry which is preliminary data.</text>
</comment>
<dbReference type="AlphaFoldDB" id="A0AAN6YLH0"/>
<proteinExistence type="predicted"/>
<feature type="compositionally biased region" description="Polar residues" evidence="1">
    <location>
        <begin position="445"/>
        <end position="456"/>
    </location>
</feature>
<evidence type="ECO:0000259" key="2">
    <source>
        <dbReference type="Pfam" id="PF17866"/>
    </source>
</evidence>
<name>A0AAN6YLH0_9PEZI</name>
<gene>
    <name evidence="3" type="ORF">QBC38DRAFT_524416</name>
</gene>
<evidence type="ECO:0000313" key="4">
    <source>
        <dbReference type="Proteomes" id="UP001301958"/>
    </source>
</evidence>
<dbReference type="Gene3D" id="1.10.8.60">
    <property type="match status" value="1"/>
</dbReference>
<dbReference type="Proteomes" id="UP001301958">
    <property type="component" value="Unassembled WGS sequence"/>
</dbReference>
<dbReference type="Gene3D" id="3.40.50.300">
    <property type="entry name" value="P-loop containing nucleotide triphosphate hydrolases"/>
    <property type="match status" value="1"/>
</dbReference>
<feature type="compositionally biased region" description="Polar residues" evidence="1">
    <location>
        <begin position="426"/>
        <end position="435"/>
    </location>
</feature>
<dbReference type="PANTHER" id="PTHR43392">
    <property type="entry name" value="AAA-TYPE ATPASE FAMILY PROTEIN / ANKYRIN REPEAT FAMILY PROTEIN"/>
    <property type="match status" value="1"/>
</dbReference>
<dbReference type="PANTHER" id="PTHR43392:SF2">
    <property type="entry name" value="AAA-TYPE ATPASE FAMILY PROTEIN _ ANKYRIN REPEAT FAMILY PROTEIN"/>
    <property type="match status" value="1"/>
</dbReference>
<organism evidence="3 4">
    <name type="scientific">Podospora fimiseda</name>
    <dbReference type="NCBI Taxonomy" id="252190"/>
    <lineage>
        <taxon>Eukaryota</taxon>
        <taxon>Fungi</taxon>
        <taxon>Dikarya</taxon>
        <taxon>Ascomycota</taxon>
        <taxon>Pezizomycotina</taxon>
        <taxon>Sordariomycetes</taxon>
        <taxon>Sordariomycetidae</taxon>
        <taxon>Sordariales</taxon>
        <taxon>Podosporaceae</taxon>
        <taxon>Podospora</taxon>
    </lineage>
</organism>
<dbReference type="InterPro" id="IPR027417">
    <property type="entry name" value="P-loop_NTPase"/>
</dbReference>
<feature type="domain" description="CbbX AAA lid" evidence="2">
    <location>
        <begin position="56"/>
        <end position="107"/>
    </location>
</feature>
<dbReference type="GO" id="GO:0016887">
    <property type="term" value="F:ATP hydrolysis activity"/>
    <property type="evidence" value="ECO:0007669"/>
    <property type="project" value="TreeGrafter"/>
</dbReference>
<keyword evidence="4" id="KW-1185">Reference proteome</keyword>
<feature type="compositionally biased region" description="Low complexity" evidence="1">
    <location>
        <begin position="414"/>
        <end position="424"/>
    </location>
</feature>
<dbReference type="InterPro" id="IPR041627">
    <property type="entry name" value="AAA_lid_6"/>
</dbReference>